<keyword evidence="3" id="KW-0813">Transport</keyword>
<feature type="transmembrane region" description="Helical" evidence="9">
    <location>
        <begin position="504"/>
        <end position="525"/>
    </location>
</feature>
<evidence type="ECO:0000256" key="6">
    <source>
        <dbReference type="ARBA" id="ARBA00022840"/>
    </source>
</evidence>
<dbReference type="SUPFAM" id="SSF90123">
    <property type="entry name" value="ABC transporter transmembrane region"/>
    <property type="match status" value="1"/>
</dbReference>
<dbReference type="GO" id="GO:0140359">
    <property type="term" value="F:ABC-type transporter activity"/>
    <property type="evidence" value="ECO:0007669"/>
    <property type="project" value="InterPro"/>
</dbReference>
<feature type="transmembrane region" description="Helical" evidence="9">
    <location>
        <begin position="112"/>
        <end position="131"/>
    </location>
</feature>
<evidence type="ECO:0000256" key="2">
    <source>
        <dbReference type="ARBA" id="ARBA00009726"/>
    </source>
</evidence>
<organism evidence="11 12">
    <name type="scientific">Triticum turgidum subsp. durum</name>
    <name type="common">Durum wheat</name>
    <name type="synonym">Triticum durum</name>
    <dbReference type="NCBI Taxonomy" id="4567"/>
    <lineage>
        <taxon>Eukaryota</taxon>
        <taxon>Viridiplantae</taxon>
        <taxon>Streptophyta</taxon>
        <taxon>Embryophyta</taxon>
        <taxon>Tracheophyta</taxon>
        <taxon>Spermatophyta</taxon>
        <taxon>Magnoliopsida</taxon>
        <taxon>Liliopsida</taxon>
        <taxon>Poales</taxon>
        <taxon>Poaceae</taxon>
        <taxon>BOP clade</taxon>
        <taxon>Pooideae</taxon>
        <taxon>Triticodae</taxon>
        <taxon>Triticeae</taxon>
        <taxon>Triticinae</taxon>
        <taxon>Triticum</taxon>
    </lineage>
</organism>
<evidence type="ECO:0000256" key="1">
    <source>
        <dbReference type="ARBA" id="ARBA00004141"/>
    </source>
</evidence>
<dbReference type="AlphaFoldDB" id="A0A9R0QFE2"/>
<dbReference type="InterPro" id="IPR044746">
    <property type="entry name" value="ABCC_6TM_D1"/>
</dbReference>
<keyword evidence="12" id="KW-1185">Reference proteome</keyword>
<dbReference type="PANTHER" id="PTHR24223">
    <property type="entry name" value="ATP-BINDING CASSETTE SUB-FAMILY C"/>
    <property type="match status" value="1"/>
</dbReference>
<dbReference type="Proteomes" id="UP000324705">
    <property type="component" value="Chromosome 1A"/>
</dbReference>
<gene>
    <name evidence="11" type="ORF">TRITD_1Av1G207550</name>
</gene>
<keyword evidence="7 9" id="KW-1133">Transmembrane helix</keyword>
<evidence type="ECO:0000259" key="10">
    <source>
        <dbReference type="PROSITE" id="PS50929"/>
    </source>
</evidence>
<dbReference type="InterPro" id="IPR036640">
    <property type="entry name" value="ABC1_TM_sf"/>
</dbReference>
<dbReference type="EMBL" id="LT934111">
    <property type="protein sequence ID" value="VAH10249.1"/>
    <property type="molecule type" value="Genomic_DNA"/>
</dbReference>
<dbReference type="CDD" id="cd18579">
    <property type="entry name" value="ABC_6TM_ABCC_D1"/>
    <property type="match status" value="1"/>
</dbReference>
<feature type="transmembrane region" description="Helical" evidence="9">
    <location>
        <begin position="423"/>
        <end position="441"/>
    </location>
</feature>
<dbReference type="InterPro" id="IPR011527">
    <property type="entry name" value="ABC1_TM_dom"/>
</dbReference>
<keyword evidence="5" id="KW-0547">Nucleotide-binding</keyword>
<feature type="transmembrane region" description="Helical" evidence="9">
    <location>
        <begin position="28"/>
        <end position="52"/>
    </location>
</feature>
<evidence type="ECO:0000256" key="7">
    <source>
        <dbReference type="ARBA" id="ARBA00022989"/>
    </source>
</evidence>
<dbReference type="Gene3D" id="1.20.1560.10">
    <property type="entry name" value="ABC transporter type 1, transmembrane domain"/>
    <property type="match status" value="1"/>
</dbReference>
<evidence type="ECO:0000256" key="4">
    <source>
        <dbReference type="ARBA" id="ARBA00022692"/>
    </source>
</evidence>
<proteinExistence type="inferred from homology"/>
<keyword evidence="6" id="KW-0067">ATP-binding</keyword>
<protein>
    <recommendedName>
        <fullName evidence="10">ABC transmembrane type-1 domain-containing protein</fullName>
    </recommendedName>
</protein>
<feature type="transmembrane region" description="Helical" evidence="9">
    <location>
        <begin position="175"/>
        <end position="196"/>
    </location>
</feature>
<dbReference type="GO" id="GO:0016020">
    <property type="term" value="C:membrane"/>
    <property type="evidence" value="ECO:0007669"/>
    <property type="project" value="UniProtKB-SubCell"/>
</dbReference>
<accession>A0A9R0QFE2</accession>
<evidence type="ECO:0000313" key="11">
    <source>
        <dbReference type="EMBL" id="VAH10249.1"/>
    </source>
</evidence>
<keyword evidence="8 9" id="KW-0472">Membrane</keyword>
<dbReference type="Gramene" id="TRITD1Av1G207550.3">
    <property type="protein sequence ID" value="TRITD1Av1G207550.3"/>
    <property type="gene ID" value="TRITD1Av1G207550"/>
</dbReference>
<sequence length="588" mass="66950">MGFKPLEWYCQPVKDGAWSHAVESAFGAYTPCGIDTMVVCISYLTLFGVCFYRTWRTTKDYKVQRYKLRSPYFNYLLGLLVVYCIAEPLYRIATGTSITNLDGQSGLAPFEITSLVIESAAWCCMLIMLLLETKIYITELRWYIRFVVIYVLVGKAAMFNLVLPVRQYYSSSSIFYLYCSEIICQCIFGILMLVYLPSLDPYPGYTPIRSEVLVDNTDYEPLPGGEQICPERHANIFSWIFFSWVTPLMQQGYRRPITDNDIWKLDNWDETETLYSRFQKCWNDELQKPKPWLLRALHSSLGGRFWLGGFFKIGNDASQFVGPTVLSLLLELLGVLAEAQYFQNVTRAGFRLRSTLIAAVFRKSLRLTNDSRKKFASGRITNLISTDAESLQQVCQQLHNLWSAPFRIVIAMVLLYAQLGPAALVGAIMLALLFPIQTVIISKMEKLTKEGLQRTDRRISLMNEILAAMDTVKCYAWEQSFQSKVQDIRDDELSWFRSAQLLDALNSFILNSIPVVVTVVSFGVYSLMGGELTAAKAFTSLSLFAVLRFPLFLLPNLITQAVNSKISLKRLEDLLLADEKNTSAKSTY</sequence>
<feature type="transmembrane region" description="Helical" evidence="9">
    <location>
        <begin position="72"/>
        <end position="92"/>
    </location>
</feature>
<dbReference type="GO" id="GO:0005524">
    <property type="term" value="F:ATP binding"/>
    <property type="evidence" value="ECO:0007669"/>
    <property type="project" value="UniProtKB-KW"/>
</dbReference>
<evidence type="ECO:0000256" key="9">
    <source>
        <dbReference type="SAM" id="Phobius"/>
    </source>
</evidence>
<comment type="subcellular location">
    <subcellularLocation>
        <location evidence="1">Membrane</location>
        <topology evidence="1">Multi-pass membrane protein</topology>
    </subcellularLocation>
</comment>
<dbReference type="InterPro" id="IPR050173">
    <property type="entry name" value="ABC_transporter_C-like"/>
</dbReference>
<evidence type="ECO:0000313" key="12">
    <source>
        <dbReference type="Proteomes" id="UP000324705"/>
    </source>
</evidence>
<evidence type="ECO:0000256" key="8">
    <source>
        <dbReference type="ARBA" id="ARBA00023136"/>
    </source>
</evidence>
<feature type="domain" description="ABC transmembrane type-1" evidence="10">
    <location>
        <begin position="328"/>
        <end position="563"/>
    </location>
</feature>
<dbReference type="PROSITE" id="PS50929">
    <property type="entry name" value="ABC_TM1F"/>
    <property type="match status" value="1"/>
</dbReference>
<feature type="transmembrane region" description="Helical" evidence="9">
    <location>
        <begin position="143"/>
        <end position="163"/>
    </location>
</feature>
<evidence type="ECO:0000256" key="3">
    <source>
        <dbReference type="ARBA" id="ARBA00022448"/>
    </source>
</evidence>
<name>A0A9R0QFE2_TRITD</name>
<dbReference type="PANTHER" id="PTHR24223:SF456">
    <property type="entry name" value="MULTIDRUG RESISTANCE-ASSOCIATED PROTEIN LETHAL(2)03659"/>
    <property type="match status" value="1"/>
</dbReference>
<dbReference type="Pfam" id="PF00664">
    <property type="entry name" value="ABC_membrane"/>
    <property type="match status" value="1"/>
</dbReference>
<keyword evidence="4 9" id="KW-0812">Transmembrane</keyword>
<evidence type="ECO:0000256" key="5">
    <source>
        <dbReference type="ARBA" id="ARBA00022741"/>
    </source>
</evidence>
<reference evidence="11 12" key="1">
    <citation type="submission" date="2017-09" db="EMBL/GenBank/DDBJ databases">
        <authorList>
            <consortium name="International Durum Wheat Genome Sequencing Consortium (IDWGSC)"/>
            <person name="Milanesi L."/>
        </authorList>
    </citation>
    <scope>NUCLEOTIDE SEQUENCE [LARGE SCALE GENOMIC DNA]</scope>
    <source>
        <strain evidence="12">cv. Svevo</strain>
    </source>
</reference>
<feature type="transmembrane region" description="Helical" evidence="9">
    <location>
        <begin position="537"/>
        <end position="558"/>
    </location>
</feature>
<comment type="similarity">
    <text evidence="2">Belongs to the ABC transporter superfamily. ABCC family. Conjugate transporter (TC 3.A.1.208) subfamily.</text>
</comment>
<dbReference type="FunFam" id="1.20.1560.10:FF:000024">
    <property type="entry name" value="ABC transporter C family member 2"/>
    <property type="match status" value="1"/>
</dbReference>